<proteinExistence type="predicted"/>
<name>A0A811U696_CERCA</name>
<protein>
    <submittedName>
        <fullName evidence="1">(Mediterranean fruit fly) hypothetical protein</fullName>
    </submittedName>
</protein>
<gene>
    <name evidence="1" type="ORF">CCAP1982_LOCUS2330</name>
</gene>
<evidence type="ECO:0000313" key="1">
    <source>
        <dbReference type="EMBL" id="CAD6993517.1"/>
    </source>
</evidence>
<comment type="caution">
    <text evidence="1">The sequence shown here is derived from an EMBL/GenBank/DDBJ whole genome shotgun (WGS) entry which is preliminary data.</text>
</comment>
<dbReference type="EMBL" id="CAJHJT010000001">
    <property type="protein sequence ID" value="CAD6993517.1"/>
    <property type="molecule type" value="Genomic_DNA"/>
</dbReference>
<evidence type="ECO:0000313" key="2">
    <source>
        <dbReference type="Proteomes" id="UP000606786"/>
    </source>
</evidence>
<keyword evidence="2" id="KW-1185">Reference proteome</keyword>
<reference evidence="1" key="1">
    <citation type="submission" date="2020-11" db="EMBL/GenBank/DDBJ databases">
        <authorList>
            <person name="Whitehead M."/>
        </authorList>
    </citation>
    <scope>NUCLEOTIDE SEQUENCE</scope>
    <source>
        <strain evidence="1">EGII</strain>
    </source>
</reference>
<organism evidence="1 2">
    <name type="scientific">Ceratitis capitata</name>
    <name type="common">Mediterranean fruit fly</name>
    <name type="synonym">Tephritis capitata</name>
    <dbReference type="NCBI Taxonomy" id="7213"/>
    <lineage>
        <taxon>Eukaryota</taxon>
        <taxon>Metazoa</taxon>
        <taxon>Ecdysozoa</taxon>
        <taxon>Arthropoda</taxon>
        <taxon>Hexapoda</taxon>
        <taxon>Insecta</taxon>
        <taxon>Pterygota</taxon>
        <taxon>Neoptera</taxon>
        <taxon>Endopterygota</taxon>
        <taxon>Diptera</taxon>
        <taxon>Brachycera</taxon>
        <taxon>Muscomorpha</taxon>
        <taxon>Tephritoidea</taxon>
        <taxon>Tephritidae</taxon>
        <taxon>Ceratitis</taxon>
        <taxon>Ceratitis</taxon>
    </lineage>
</organism>
<dbReference type="Proteomes" id="UP000606786">
    <property type="component" value="Unassembled WGS sequence"/>
</dbReference>
<sequence length="74" mass="8549">MKLAKRTNKFKLKRASTANDDDDDEEIEVRAKVKAASSLVSIQAQTERAAGDHIDYKLKSRRESRHGWSWFELN</sequence>
<accession>A0A811U696</accession>
<dbReference type="AlphaFoldDB" id="A0A811U696"/>